<dbReference type="Proteomes" id="UP000019375">
    <property type="component" value="Unassembled WGS sequence"/>
</dbReference>
<dbReference type="AlphaFoldDB" id="A0A8J2T6S1"/>
<organism evidence="4 5">
    <name type="scientific">Zygosaccharomyces bailii (strain CLIB 213 / ATCC 58445 / CBS 680 / BCRC 21525 / NBRC 1098 / NCYC 1416 / NRRL Y-2227)</name>
    <dbReference type="NCBI Taxonomy" id="1333698"/>
    <lineage>
        <taxon>Eukaryota</taxon>
        <taxon>Fungi</taxon>
        <taxon>Dikarya</taxon>
        <taxon>Ascomycota</taxon>
        <taxon>Saccharomycotina</taxon>
        <taxon>Saccharomycetes</taxon>
        <taxon>Saccharomycetales</taxon>
        <taxon>Saccharomycetaceae</taxon>
        <taxon>Zygosaccharomyces</taxon>
    </lineage>
</organism>
<sequence length="432" mass="48970">MERFSDLNIDDEVDKTIRDEDLIKLSNLSISDEVNKVPPQIFTKFMPHSPVRPSPLRHSVLLDPHGDKMDVDELPEPIAEVEMDAILVQRSHGTIDSGGMGNEESKLQGEQNSSARTEEVEEEAAEIEDPEEKDDGEGVNKKAVIRALLSPTSLGVAAAAKAEGIPIEPVKDQKLQEGELKQGDSHVTGIDFTSLKDDLRQRSKTQPIHVSINHHHYYPNSDRFYPSTCDWQRSEDGEDIYKLPVPWSAKCKPVSKGAYTFVSYLQLFLDFFTVVVIFSFVTSLVRSLKSDIISSWNHRRLELEYESIACRNLYTTNECILGDKPALQQQCQQWEQCMNRDNDVLFRARTTLGAQMFGEVINSFVEPIGWKALIVVMLGLAIWCFSSNFLLGYMRAKSYYGDATQQFLMQQRRQLFLKNEAPDGKNLLSNET</sequence>
<keyword evidence="2" id="KW-0472">Membrane</keyword>
<feature type="transmembrane region" description="Helical" evidence="2">
    <location>
        <begin position="258"/>
        <end position="281"/>
    </location>
</feature>
<dbReference type="Pfam" id="PF10104">
    <property type="entry name" value="Brr6_like_C_C"/>
    <property type="match status" value="1"/>
</dbReference>
<evidence type="ECO:0000259" key="3">
    <source>
        <dbReference type="SMART" id="SM01042"/>
    </source>
</evidence>
<evidence type="ECO:0000256" key="2">
    <source>
        <dbReference type="SAM" id="Phobius"/>
    </source>
</evidence>
<dbReference type="InterPro" id="IPR040202">
    <property type="entry name" value="Brl1/Brr6"/>
</dbReference>
<evidence type="ECO:0000313" key="4">
    <source>
        <dbReference type="EMBL" id="CDF89193.1"/>
    </source>
</evidence>
<feature type="compositionally biased region" description="Acidic residues" evidence="1">
    <location>
        <begin position="119"/>
        <end position="137"/>
    </location>
</feature>
<keyword evidence="2" id="KW-1133">Transmembrane helix</keyword>
<dbReference type="GO" id="GO:0006998">
    <property type="term" value="P:nuclear envelope organization"/>
    <property type="evidence" value="ECO:0007669"/>
    <property type="project" value="InterPro"/>
</dbReference>
<dbReference type="InterPro" id="IPR018767">
    <property type="entry name" value="Brl1/Brr6_dom"/>
</dbReference>
<gene>
    <name evidence="4" type="ORF">BN860_11342g</name>
</gene>
<evidence type="ECO:0000256" key="1">
    <source>
        <dbReference type="SAM" id="MobiDB-lite"/>
    </source>
</evidence>
<keyword evidence="2" id="KW-0812">Transmembrane</keyword>
<dbReference type="PANTHER" id="PTHR28136:SF1">
    <property type="entry name" value="NUCLEUS EXPORT PROTEIN BRL1"/>
    <property type="match status" value="1"/>
</dbReference>
<feature type="region of interest" description="Disordered" evidence="1">
    <location>
        <begin position="93"/>
        <end position="139"/>
    </location>
</feature>
<accession>A0A8J2T6S1</accession>
<dbReference type="GO" id="GO:0055088">
    <property type="term" value="P:lipid homeostasis"/>
    <property type="evidence" value="ECO:0007669"/>
    <property type="project" value="InterPro"/>
</dbReference>
<name>A0A8J2T6S1_ZYGB2</name>
<dbReference type="GO" id="GO:0031965">
    <property type="term" value="C:nuclear membrane"/>
    <property type="evidence" value="ECO:0007669"/>
    <property type="project" value="InterPro"/>
</dbReference>
<protein>
    <submittedName>
        <fullName evidence="4">ZYBA0S03-11342g1_1</fullName>
    </submittedName>
</protein>
<dbReference type="SMART" id="SM01042">
    <property type="entry name" value="Brr6_like_C_C"/>
    <property type="match status" value="1"/>
</dbReference>
<proteinExistence type="predicted"/>
<evidence type="ECO:0000313" key="5">
    <source>
        <dbReference type="Proteomes" id="UP000019375"/>
    </source>
</evidence>
<feature type="transmembrane region" description="Helical" evidence="2">
    <location>
        <begin position="368"/>
        <end position="391"/>
    </location>
</feature>
<keyword evidence="5" id="KW-1185">Reference proteome</keyword>
<dbReference type="OrthoDB" id="5961at2759"/>
<dbReference type="EMBL" id="HG316456">
    <property type="protein sequence ID" value="CDF89193.1"/>
    <property type="molecule type" value="Genomic_DNA"/>
</dbReference>
<dbReference type="PANTHER" id="PTHR28136">
    <property type="entry name" value="NUCLEUS EXPORT PROTEIN BRR6"/>
    <property type="match status" value="1"/>
</dbReference>
<feature type="domain" description="Brl1/Brr6" evidence="3">
    <location>
        <begin position="261"/>
        <end position="395"/>
    </location>
</feature>
<reference evidence="5" key="1">
    <citation type="journal article" date="2013" name="Genome Announc.">
        <title>Genome sequence of the food spoilage yeast Zygosaccharomyces bailii CLIB 213(T).</title>
        <authorList>
            <person name="Galeote V."/>
            <person name="Bigey F."/>
            <person name="Devillers H."/>
            <person name="Neuveglise C."/>
            <person name="Dequin S."/>
        </authorList>
    </citation>
    <scope>NUCLEOTIDE SEQUENCE [LARGE SCALE GENOMIC DNA]</scope>
    <source>
        <strain evidence="5">CLIB 213 / ATCC 58445 / CBS 680 / CCRC 21525 / NBRC 1098 / NCYC 1416 / NRRL Y-2227</strain>
    </source>
</reference>